<dbReference type="PANTHER" id="PTHR13370:SF3">
    <property type="entry name" value="TRNA (GUANINE(10)-N2)-METHYLTRANSFERASE HOMOLOG"/>
    <property type="match status" value="1"/>
</dbReference>
<gene>
    <name evidence="7" type="ORF">AXX12_00940</name>
</gene>
<dbReference type="GO" id="GO:0032259">
    <property type="term" value="P:methylation"/>
    <property type="evidence" value="ECO:0007669"/>
    <property type="project" value="UniProtKB-KW"/>
</dbReference>
<dbReference type="SUPFAM" id="SSF53335">
    <property type="entry name" value="S-adenosyl-L-methionine-dependent methyltransferases"/>
    <property type="match status" value="1"/>
</dbReference>
<organism evidence="7 8">
    <name type="scientific">Anaerosporomusa subterranea</name>
    <dbReference type="NCBI Taxonomy" id="1794912"/>
    <lineage>
        <taxon>Bacteria</taxon>
        <taxon>Bacillati</taxon>
        <taxon>Bacillota</taxon>
        <taxon>Negativicutes</taxon>
        <taxon>Acetonemataceae</taxon>
        <taxon>Anaerosporomusa</taxon>
    </lineage>
</organism>
<name>A0A154BW23_ANASB</name>
<dbReference type="InterPro" id="IPR029063">
    <property type="entry name" value="SAM-dependent_MTases_sf"/>
</dbReference>
<dbReference type="GO" id="GO:0003677">
    <property type="term" value="F:DNA binding"/>
    <property type="evidence" value="ECO:0007669"/>
    <property type="project" value="InterPro"/>
</dbReference>
<evidence type="ECO:0000256" key="3">
    <source>
        <dbReference type="ARBA" id="ARBA00022679"/>
    </source>
</evidence>
<comment type="similarity">
    <text evidence="1 5">Belongs to the N(4)/N(6)-methyltransferase family.</text>
</comment>
<evidence type="ECO:0000313" key="8">
    <source>
        <dbReference type="Proteomes" id="UP000076268"/>
    </source>
</evidence>
<dbReference type="GO" id="GO:0005737">
    <property type="term" value="C:cytoplasm"/>
    <property type="evidence" value="ECO:0007669"/>
    <property type="project" value="TreeGrafter"/>
</dbReference>
<dbReference type="GO" id="GO:0008170">
    <property type="term" value="F:N-methyltransferase activity"/>
    <property type="evidence" value="ECO:0007669"/>
    <property type="project" value="InterPro"/>
</dbReference>
<comment type="caution">
    <text evidence="7">The sequence shown here is derived from an EMBL/GenBank/DDBJ whole genome shotgun (WGS) entry which is preliminary data.</text>
</comment>
<protein>
    <recommendedName>
        <fullName evidence="5">Methyltransferase</fullName>
        <ecNumber evidence="5">2.1.1.-</ecNumber>
    </recommendedName>
</protein>
<evidence type="ECO:0000256" key="1">
    <source>
        <dbReference type="ARBA" id="ARBA00006594"/>
    </source>
</evidence>
<dbReference type="EC" id="2.1.1.-" evidence="5"/>
<reference evidence="7 8" key="1">
    <citation type="submission" date="2016-02" db="EMBL/GenBank/DDBJ databases">
        <title>Anaerosporomusa subterraneum gen. nov., sp. nov., a spore-forming obligate anaerobe isolated from saprolite.</title>
        <authorList>
            <person name="Choi J.K."/>
            <person name="Shah M."/>
            <person name="Yee N."/>
        </authorList>
    </citation>
    <scope>NUCLEOTIDE SEQUENCE [LARGE SCALE GENOMIC DNA]</scope>
    <source>
        <strain evidence="7 8">RU4</strain>
    </source>
</reference>
<keyword evidence="3" id="KW-0808">Transferase</keyword>
<dbReference type="AlphaFoldDB" id="A0A154BW23"/>
<dbReference type="Proteomes" id="UP000076268">
    <property type="component" value="Unassembled WGS sequence"/>
</dbReference>
<evidence type="ECO:0000256" key="4">
    <source>
        <dbReference type="ARBA" id="ARBA00022747"/>
    </source>
</evidence>
<dbReference type="InterPro" id="IPR001091">
    <property type="entry name" value="RM_Methyltransferase"/>
</dbReference>
<evidence type="ECO:0000256" key="5">
    <source>
        <dbReference type="RuleBase" id="RU362026"/>
    </source>
</evidence>
<keyword evidence="8" id="KW-1185">Reference proteome</keyword>
<dbReference type="PRINTS" id="PR00508">
    <property type="entry name" value="S21N4MTFRASE"/>
</dbReference>
<dbReference type="STRING" id="1794912.AXX12_00940"/>
<dbReference type="EMBL" id="LSGP01000001">
    <property type="protein sequence ID" value="KYZ78142.1"/>
    <property type="molecule type" value="Genomic_DNA"/>
</dbReference>
<feature type="domain" description="DNA methylase N-4/N-6" evidence="6">
    <location>
        <begin position="63"/>
        <end position="288"/>
    </location>
</feature>
<dbReference type="InterPro" id="IPR002052">
    <property type="entry name" value="DNA_methylase_N6_adenine_CS"/>
</dbReference>
<keyword evidence="2 7" id="KW-0489">Methyltransferase</keyword>
<evidence type="ECO:0000256" key="2">
    <source>
        <dbReference type="ARBA" id="ARBA00022603"/>
    </source>
</evidence>
<dbReference type="PANTHER" id="PTHR13370">
    <property type="entry name" value="RNA METHYLASE-RELATED"/>
    <property type="match status" value="1"/>
</dbReference>
<dbReference type="PROSITE" id="PS00092">
    <property type="entry name" value="N6_MTASE"/>
    <property type="match status" value="1"/>
</dbReference>
<keyword evidence="4" id="KW-0680">Restriction system</keyword>
<dbReference type="Pfam" id="PF01555">
    <property type="entry name" value="N6_N4_Mtase"/>
    <property type="match status" value="1"/>
</dbReference>
<dbReference type="Gene3D" id="3.40.50.150">
    <property type="entry name" value="Vaccinia Virus protein VP39"/>
    <property type="match status" value="1"/>
</dbReference>
<proteinExistence type="inferred from homology"/>
<dbReference type="OrthoDB" id="9773571at2"/>
<sequence length="327" mass="37511">MNKSEDKIRAGRNRTLILTDTERTMLRKHLIELPRQSKLETPPVGTIHGDCFQVIEKLPLAFVDLLILDPPYNLTKRFTGLTVKQVSVPEYTQWLDMVITALKPTLHSTASVYICGDWLTSTSIYEVASRHFHVQNRITWEREKGRGARANWKNCSEDIWFCTVNKADYTFHADAVRLRRRVLAPYRQNDGSPKDWLETEDGNFRDTAPSNLWTDITIPFWSMPENTDHPTQKSEKLLAKLILASSNEGDFVFDPFLGSGTTTVTAKKLGRRYLGIDSNEDYCLLAEKRLDHTTLDNSIQGYTDGVFWERNSLSQQALKRVSKNTQP</sequence>
<evidence type="ECO:0000259" key="6">
    <source>
        <dbReference type="Pfam" id="PF01555"/>
    </source>
</evidence>
<accession>A0A154BW23</accession>
<dbReference type="InterPro" id="IPR002941">
    <property type="entry name" value="DNA_methylase_N4/N6"/>
</dbReference>
<evidence type="ECO:0000313" key="7">
    <source>
        <dbReference type="EMBL" id="KYZ78142.1"/>
    </source>
</evidence>
<dbReference type="GO" id="GO:0009307">
    <property type="term" value="P:DNA restriction-modification system"/>
    <property type="evidence" value="ECO:0007669"/>
    <property type="project" value="UniProtKB-KW"/>
</dbReference>